<dbReference type="RefSeq" id="WP_146165500.1">
    <property type="nucleotide sequence ID" value="NZ_PYGA01000001.1"/>
</dbReference>
<sequence>MLITVVLAALALGPELAVPGWAATAAFILQVGLCHPRTRWLRGPWTLMAQAALFPWAGLPGFLAGSVLLVVPGRSRWALFACVVAAAALSDTTSVYACANAIGNTISQGLVIFLLTRLGEVRAELHATRGLLAAESVRVERERVGDQLETSIGDALTGIIRCAGRHDMAGVIALARRAARSARESPPPTAVPEVAPTDLTPRLVLPIMVAVHAVYLVVAALFVIGQEPGGPALAVHLPLLAVVVGLHLHHSTPRPPVSRPRFAAWTLTAEVALACVPLFTPGMPYSQLVGLAAGAVLTLARGWWSWLIAAAAVLAVPTTLAARGVATADVLILTLDVVAMTVIFYGIAITTRLVHQVHETRRQLAEIAVLRERNRIAKDVHDLLGYGLSAILVTAEPAARTGAPGDRRFEEIAGIARRSLGDLRAIPGGSTEISLDGELRSAGDVLSAAGTTPRLDLGHGTLPQRTDEVLARVVREAVNNVLRHSRARACTLETGRGEGTVWLRVANDRGNDRGEALPATGGRGQGIPNLTERIGAWGGTVTAAPADDGFELLVRLPAGAPDR</sequence>
<evidence type="ECO:0000256" key="4">
    <source>
        <dbReference type="SAM" id="Phobius"/>
    </source>
</evidence>
<evidence type="ECO:0000259" key="5">
    <source>
        <dbReference type="Pfam" id="PF07730"/>
    </source>
</evidence>
<feature type="transmembrane region" description="Helical" evidence="4">
    <location>
        <begin position="203"/>
        <end position="224"/>
    </location>
</feature>
<dbReference type="Proteomes" id="UP000240542">
    <property type="component" value="Unassembled WGS sequence"/>
</dbReference>
<keyword evidence="4" id="KW-1133">Transmembrane helix</keyword>
<dbReference type="GO" id="GO:0000155">
    <property type="term" value="F:phosphorelay sensor kinase activity"/>
    <property type="evidence" value="ECO:0007669"/>
    <property type="project" value="InterPro"/>
</dbReference>
<accession>A0A2P8DUF8</accession>
<evidence type="ECO:0000256" key="1">
    <source>
        <dbReference type="ARBA" id="ARBA00022679"/>
    </source>
</evidence>
<dbReference type="Gene3D" id="1.20.5.1930">
    <property type="match status" value="1"/>
</dbReference>
<dbReference type="PANTHER" id="PTHR24421">
    <property type="entry name" value="NITRATE/NITRITE SENSOR PROTEIN NARX-RELATED"/>
    <property type="match status" value="1"/>
</dbReference>
<reference evidence="6 7" key="1">
    <citation type="submission" date="2018-03" db="EMBL/GenBank/DDBJ databases">
        <title>Genomic Encyclopedia of Archaeal and Bacterial Type Strains, Phase II (KMG-II): from individual species to whole genera.</title>
        <authorList>
            <person name="Goeker M."/>
        </authorList>
    </citation>
    <scope>NUCLEOTIDE SEQUENCE [LARGE SCALE GENOMIC DNA]</scope>
    <source>
        <strain evidence="6 7">DSM 45312</strain>
    </source>
</reference>
<keyword evidence="3" id="KW-0902">Two-component regulatory system</keyword>
<dbReference type="EMBL" id="PYGA01000001">
    <property type="protein sequence ID" value="PSL00857.1"/>
    <property type="molecule type" value="Genomic_DNA"/>
</dbReference>
<feature type="domain" description="Signal transduction histidine kinase subgroup 3 dimerisation and phosphoacceptor" evidence="5">
    <location>
        <begin position="372"/>
        <end position="426"/>
    </location>
</feature>
<dbReference type="Pfam" id="PF07730">
    <property type="entry name" value="HisKA_3"/>
    <property type="match status" value="1"/>
</dbReference>
<dbReference type="CDD" id="cd16917">
    <property type="entry name" value="HATPase_UhpB-NarQ-NarX-like"/>
    <property type="match status" value="1"/>
</dbReference>
<keyword evidence="4" id="KW-0472">Membrane</keyword>
<keyword evidence="1" id="KW-0808">Transferase</keyword>
<evidence type="ECO:0000256" key="2">
    <source>
        <dbReference type="ARBA" id="ARBA00022777"/>
    </source>
</evidence>
<feature type="transmembrane region" description="Helical" evidence="4">
    <location>
        <begin position="230"/>
        <end position="250"/>
    </location>
</feature>
<feature type="transmembrane region" description="Helical" evidence="4">
    <location>
        <begin position="262"/>
        <end position="283"/>
    </location>
</feature>
<organism evidence="6 7">
    <name type="scientific">Murinocardiopsis flavida</name>
    <dbReference type="NCBI Taxonomy" id="645275"/>
    <lineage>
        <taxon>Bacteria</taxon>
        <taxon>Bacillati</taxon>
        <taxon>Actinomycetota</taxon>
        <taxon>Actinomycetes</taxon>
        <taxon>Streptosporangiales</taxon>
        <taxon>Nocardiopsidaceae</taxon>
        <taxon>Murinocardiopsis</taxon>
    </lineage>
</organism>
<dbReference type="AlphaFoldDB" id="A0A2P8DUF8"/>
<dbReference type="GO" id="GO:0016020">
    <property type="term" value="C:membrane"/>
    <property type="evidence" value="ECO:0007669"/>
    <property type="project" value="InterPro"/>
</dbReference>
<dbReference type="SUPFAM" id="SSF55874">
    <property type="entry name" value="ATPase domain of HSP90 chaperone/DNA topoisomerase II/histidine kinase"/>
    <property type="match status" value="1"/>
</dbReference>
<evidence type="ECO:0000256" key="3">
    <source>
        <dbReference type="ARBA" id="ARBA00023012"/>
    </source>
</evidence>
<dbReference type="Gene3D" id="3.30.565.10">
    <property type="entry name" value="Histidine kinase-like ATPase, C-terminal domain"/>
    <property type="match status" value="1"/>
</dbReference>
<comment type="caution">
    <text evidence="6">The sequence shown here is derived from an EMBL/GenBank/DDBJ whole genome shotgun (WGS) entry which is preliminary data.</text>
</comment>
<keyword evidence="4" id="KW-0812">Transmembrane</keyword>
<dbReference type="InterPro" id="IPR050482">
    <property type="entry name" value="Sensor_HK_TwoCompSys"/>
</dbReference>
<dbReference type="OrthoDB" id="5241784at2"/>
<evidence type="ECO:0000313" key="7">
    <source>
        <dbReference type="Proteomes" id="UP000240542"/>
    </source>
</evidence>
<feature type="transmembrane region" description="Helical" evidence="4">
    <location>
        <begin position="49"/>
        <end position="71"/>
    </location>
</feature>
<proteinExistence type="predicted"/>
<keyword evidence="7" id="KW-1185">Reference proteome</keyword>
<dbReference type="GO" id="GO:0046983">
    <property type="term" value="F:protein dimerization activity"/>
    <property type="evidence" value="ECO:0007669"/>
    <property type="project" value="InterPro"/>
</dbReference>
<dbReference type="InterPro" id="IPR036890">
    <property type="entry name" value="HATPase_C_sf"/>
</dbReference>
<gene>
    <name evidence="6" type="ORF">CLV63_101336</name>
</gene>
<feature type="transmembrane region" description="Helical" evidence="4">
    <location>
        <begin position="303"/>
        <end position="323"/>
    </location>
</feature>
<protein>
    <submittedName>
        <fullName evidence="6">Two-component system sensor histidine kinase DesK</fullName>
    </submittedName>
</protein>
<keyword evidence="2 6" id="KW-0418">Kinase</keyword>
<name>A0A2P8DUF8_9ACTN</name>
<dbReference type="InterPro" id="IPR011712">
    <property type="entry name" value="Sig_transdc_His_kin_sub3_dim/P"/>
</dbReference>
<feature type="transmembrane region" description="Helical" evidence="4">
    <location>
        <begin position="330"/>
        <end position="348"/>
    </location>
</feature>
<evidence type="ECO:0000313" key="6">
    <source>
        <dbReference type="EMBL" id="PSL00857.1"/>
    </source>
</evidence>